<dbReference type="PANTHER" id="PTHR42052">
    <property type="entry name" value="ABM DOMAIN-CONTAINING PROTEIN"/>
    <property type="match status" value="1"/>
</dbReference>
<dbReference type="InterPro" id="IPR011008">
    <property type="entry name" value="Dimeric_a/b-barrel"/>
</dbReference>
<gene>
    <name evidence="2" type="ORF">CC78DRAFT_546236</name>
</gene>
<evidence type="ECO:0000313" key="3">
    <source>
        <dbReference type="Proteomes" id="UP000800093"/>
    </source>
</evidence>
<organism evidence="2 3">
    <name type="scientific">Lojkania enalia</name>
    <dbReference type="NCBI Taxonomy" id="147567"/>
    <lineage>
        <taxon>Eukaryota</taxon>
        <taxon>Fungi</taxon>
        <taxon>Dikarya</taxon>
        <taxon>Ascomycota</taxon>
        <taxon>Pezizomycotina</taxon>
        <taxon>Dothideomycetes</taxon>
        <taxon>Pleosporomycetidae</taxon>
        <taxon>Pleosporales</taxon>
        <taxon>Pleosporales incertae sedis</taxon>
        <taxon>Lojkania</taxon>
    </lineage>
</organism>
<dbReference type="Gene3D" id="3.30.70.100">
    <property type="match status" value="2"/>
</dbReference>
<dbReference type="EMBL" id="ML986647">
    <property type="protein sequence ID" value="KAF2261925.1"/>
    <property type="molecule type" value="Genomic_DNA"/>
</dbReference>
<evidence type="ECO:0008006" key="4">
    <source>
        <dbReference type="Google" id="ProtNLM"/>
    </source>
</evidence>
<dbReference type="OrthoDB" id="3542212at2759"/>
<proteinExistence type="predicted"/>
<reference evidence="3" key="1">
    <citation type="journal article" date="2020" name="Stud. Mycol.">
        <title>101 Dothideomycetes genomes: A test case for predicting lifestyles and emergence of pathogens.</title>
        <authorList>
            <person name="Haridas S."/>
            <person name="Albert R."/>
            <person name="Binder M."/>
            <person name="Bloem J."/>
            <person name="LaButti K."/>
            <person name="Salamov A."/>
            <person name="Andreopoulos B."/>
            <person name="Baker S."/>
            <person name="Barry K."/>
            <person name="Bills G."/>
            <person name="Bluhm B."/>
            <person name="Cannon C."/>
            <person name="Castanera R."/>
            <person name="Culley D."/>
            <person name="Daum C."/>
            <person name="Ezra D."/>
            <person name="Gonzalez J."/>
            <person name="Henrissat B."/>
            <person name="Kuo A."/>
            <person name="Liang C."/>
            <person name="Lipzen A."/>
            <person name="Lutzoni F."/>
            <person name="Magnuson J."/>
            <person name="Mondo S."/>
            <person name="Nolan M."/>
            <person name="Ohm R."/>
            <person name="Pangilinan J."/>
            <person name="Park H.-J."/>
            <person name="Ramirez L."/>
            <person name="Alfaro M."/>
            <person name="Sun H."/>
            <person name="Tritt A."/>
            <person name="Yoshinaga Y."/>
            <person name="Zwiers L.-H."/>
            <person name="Turgeon B."/>
            <person name="Goodwin S."/>
            <person name="Spatafora J."/>
            <person name="Crous P."/>
            <person name="Grigoriev I."/>
        </authorList>
    </citation>
    <scope>NUCLEOTIDE SEQUENCE [LARGE SCALE GENOMIC DNA]</scope>
    <source>
        <strain evidence="3">CBS 304.66</strain>
    </source>
</reference>
<keyword evidence="3" id="KW-1185">Reference proteome</keyword>
<feature type="region of interest" description="Disordered" evidence="1">
    <location>
        <begin position="1"/>
        <end position="29"/>
    </location>
</feature>
<name>A0A9P4K8D2_9PLEO</name>
<protein>
    <recommendedName>
        <fullName evidence="4">ABM domain-containing protein</fullName>
    </recommendedName>
</protein>
<dbReference type="Proteomes" id="UP000800093">
    <property type="component" value="Unassembled WGS sequence"/>
</dbReference>
<accession>A0A9P4K8D2</accession>
<comment type="caution">
    <text evidence="2">The sequence shown here is derived from an EMBL/GenBank/DDBJ whole genome shotgun (WGS) entry which is preliminary data.</text>
</comment>
<dbReference type="SUPFAM" id="SSF54909">
    <property type="entry name" value="Dimeric alpha+beta barrel"/>
    <property type="match status" value="1"/>
</dbReference>
<sequence length="337" mass="38542">MSSPYQYASQPQPQPQPQPQCSNMTYQPVDPRTQQYMDDRKKMEKRNDTCCDCCAKEIKECFCYLKNLRREDEGNVGNASLGLLWSAGDGVCMERMCSDEDITSVIDLFEGSISRSSRPPALQYDESIVMAIAEIALLRLLPPYTANDASLLSKLGHAKQVMEKFTSRQFYYMQQVENPSLLYIIGEWDSVDQHIDEFIPSADNQAILESLKDVLVVDWLFHIDAPHADLPLPKSTDDMKPTFGITRLFVRSGEKGNFQKMFEENRKYLQDFITEGTIGGGWRADPEDGKDEFVVFSPWKDVEQHHAFAKTDGFEKYGRIRDFLEGAEIKHANIIEM</sequence>
<evidence type="ECO:0000256" key="1">
    <source>
        <dbReference type="SAM" id="MobiDB-lite"/>
    </source>
</evidence>
<evidence type="ECO:0000313" key="2">
    <source>
        <dbReference type="EMBL" id="KAF2261925.1"/>
    </source>
</evidence>
<dbReference type="PANTHER" id="PTHR42052:SF1">
    <property type="entry name" value="ABM DOMAIN-CONTAINING PROTEIN"/>
    <property type="match status" value="1"/>
</dbReference>
<dbReference type="AlphaFoldDB" id="A0A9P4K8D2"/>